<dbReference type="InterPro" id="IPR046834">
    <property type="entry name" value="ABC_ATPase_C"/>
</dbReference>
<reference evidence="6" key="1">
    <citation type="submission" date="2023-06" db="EMBL/GenBank/DDBJ databases">
        <title>Identification and characterization of horizontal gene transfer across gut microbiota members of farm animals based on homology search.</title>
        <authorList>
            <person name="Zeman M."/>
            <person name="Kubasova T."/>
            <person name="Jahodarova E."/>
            <person name="Nykrynova M."/>
            <person name="Rychlik I."/>
        </authorList>
    </citation>
    <scope>NUCLEOTIDE SEQUENCE [LARGE SCALE GENOMIC DNA]</scope>
    <source>
        <strain evidence="6">154_Feed</strain>
    </source>
</reference>
<dbReference type="PANTHER" id="PTHR38149">
    <property type="entry name" value="ATPASE"/>
    <property type="match status" value="1"/>
</dbReference>
<dbReference type="EMBL" id="JAUDDZ010000003">
    <property type="protein sequence ID" value="MDM8274517.1"/>
    <property type="molecule type" value="Genomic_DNA"/>
</dbReference>
<evidence type="ECO:0000259" key="3">
    <source>
        <dbReference type="Pfam" id="PF20446"/>
    </source>
</evidence>
<gene>
    <name evidence="5" type="ORF">QUW28_03220</name>
</gene>
<feature type="domain" description="MRB1590-like C-terminal" evidence="4">
    <location>
        <begin position="492"/>
        <end position="588"/>
    </location>
</feature>
<feature type="compositionally biased region" description="Low complexity" evidence="1">
    <location>
        <begin position="465"/>
        <end position="474"/>
    </location>
</feature>
<evidence type="ECO:0000259" key="2">
    <source>
        <dbReference type="Pfam" id="PF09818"/>
    </source>
</evidence>
<accession>A0ABT7V9K4</accession>
<dbReference type="Pfam" id="PF21117">
    <property type="entry name" value="MRB1590_C"/>
    <property type="match status" value="1"/>
</dbReference>
<proteinExistence type="predicted"/>
<dbReference type="Pfam" id="PF20446">
    <property type="entry name" value="ABC_N"/>
    <property type="match status" value="1"/>
</dbReference>
<feature type="domain" description="ATPase of the ABC class N-terminal" evidence="3">
    <location>
        <begin position="6"/>
        <end position="164"/>
    </location>
</feature>
<evidence type="ECO:0000256" key="1">
    <source>
        <dbReference type="SAM" id="MobiDB-lite"/>
    </source>
</evidence>
<dbReference type="InterPro" id="IPR019195">
    <property type="entry name" value="ABC_ATPase_put"/>
</dbReference>
<name>A0ABT7V9K4_9ACTN</name>
<keyword evidence="6" id="KW-1185">Reference proteome</keyword>
<feature type="region of interest" description="Disordered" evidence="1">
    <location>
        <begin position="464"/>
        <end position="487"/>
    </location>
</feature>
<evidence type="ECO:0000313" key="6">
    <source>
        <dbReference type="Proteomes" id="UP001529421"/>
    </source>
</evidence>
<evidence type="ECO:0000259" key="4">
    <source>
        <dbReference type="Pfam" id="PF21117"/>
    </source>
</evidence>
<feature type="domain" description="ATPase of the ABC class C-terminal" evidence="2">
    <location>
        <begin position="174"/>
        <end position="437"/>
    </location>
</feature>
<dbReference type="Proteomes" id="UP001529421">
    <property type="component" value="Unassembled WGS sequence"/>
</dbReference>
<dbReference type="PANTHER" id="PTHR38149:SF1">
    <property type="entry name" value="ATPASE"/>
    <property type="match status" value="1"/>
</dbReference>
<sequence>MKTGRELLRQLESIDRRGYPAYKALRGVWRLDGFDLSIDHVQGDPFAAPSKLSVWVPAERAAFPPELFDEPHRRIALEDLLVRRFSEAVSRASYAVGGSGKSGLLSTSRPGPEVLPRSACEVAPDGVILRFEAGFPAHGRTTDARALAHMLLDIVPACVERALVCDREALVAARSAVELADDQREVRRQLRERDLVAFVADGAVLPRASGVSARPLADARPFFSPESLRVVLDLPHRGPTPGMGVPRGITLIVGGGYHGKSTLLKALQEGVYDHVAGDGRELVITDATAMKLRAEDGRVVRAVDISPFIDNLPDGRDTHAFSTADASGSTSQAASTMEALEAGARVLLIDEDTSATNFMVRDRLMEAVVAADHEPITPFVERVGALWKREGVSCVLVVGSSGAFFPVADVVIQMDCYEARDITGRVREVCREMLGEDAAGAAVAQERSAADPFEAIAPRGLKLSAGEPRAASRPGRGGRGQARGASGDARIKIRTRGLDGFDVGRATVDLRQVEQLVDVEQVAALAQMARVLLQARRGGGSAVGDAVDDMFDLMDVRGWEALCERGEIACGLALPRPQELFCALNRWRVER</sequence>
<evidence type="ECO:0000313" key="5">
    <source>
        <dbReference type="EMBL" id="MDM8274517.1"/>
    </source>
</evidence>
<protein>
    <submittedName>
        <fullName evidence="5">ABC-ATPase domain-containing protein</fullName>
    </submittedName>
</protein>
<comment type="caution">
    <text evidence="5">The sequence shown here is derived from an EMBL/GenBank/DDBJ whole genome shotgun (WGS) entry which is preliminary data.</text>
</comment>
<dbReference type="InterPro" id="IPR049069">
    <property type="entry name" value="MRB1590-like_C"/>
</dbReference>
<dbReference type="InterPro" id="IPR046833">
    <property type="entry name" value="ABC_N"/>
</dbReference>
<dbReference type="RefSeq" id="WP_204672566.1">
    <property type="nucleotide sequence ID" value="NZ_JACJKQ010000004.1"/>
</dbReference>
<organism evidence="5 6">
    <name type="scientific">Enorma phocaeensis</name>
    <dbReference type="NCBI Taxonomy" id="1871019"/>
    <lineage>
        <taxon>Bacteria</taxon>
        <taxon>Bacillati</taxon>
        <taxon>Actinomycetota</taxon>
        <taxon>Coriobacteriia</taxon>
        <taxon>Coriobacteriales</taxon>
        <taxon>Coriobacteriaceae</taxon>
        <taxon>Enorma</taxon>
    </lineage>
</organism>
<reference evidence="5 6" key="2">
    <citation type="submission" date="2023-06" db="EMBL/GenBank/DDBJ databases">
        <authorList>
            <person name="Zeman M."/>
            <person name="Kubasova T."/>
            <person name="Jahodarova E."/>
            <person name="Nykrynova M."/>
            <person name="Rychlik I."/>
        </authorList>
    </citation>
    <scope>NUCLEOTIDE SEQUENCE [LARGE SCALE GENOMIC DNA]</scope>
    <source>
        <strain evidence="5 6">154_Feed</strain>
    </source>
</reference>
<dbReference type="SUPFAM" id="SSF52540">
    <property type="entry name" value="P-loop containing nucleoside triphosphate hydrolases"/>
    <property type="match status" value="1"/>
</dbReference>
<dbReference type="Pfam" id="PF09818">
    <property type="entry name" value="ABC_ATPase"/>
    <property type="match status" value="1"/>
</dbReference>
<dbReference type="InterPro" id="IPR027417">
    <property type="entry name" value="P-loop_NTPase"/>
</dbReference>